<dbReference type="KEGG" id="nneo:PQG83_10090"/>
<evidence type="ECO:0000259" key="1">
    <source>
        <dbReference type="Pfam" id="PF00534"/>
    </source>
</evidence>
<dbReference type="Gene3D" id="3.40.50.2000">
    <property type="entry name" value="Glycogen Phosphorylase B"/>
    <property type="match status" value="1"/>
</dbReference>
<dbReference type="RefSeq" id="WP_312749002.1">
    <property type="nucleotide sequence ID" value="NZ_CP116968.1"/>
</dbReference>
<organism evidence="2 3">
    <name type="scientific">Candidatus Nitrospira neomarina</name>
    <dbReference type="NCBI Taxonomy" id="3020899"/>
    <lineage>
        <taxon>Bacteria</taxon>
        <taxon>Pseudomonadati</taxon>
        <taxon>Nitrospirota</taxon>
        <taxon>Nitrospiria</taxon>
        <taxon>Nitrospirales</taxon>
        <taxon>Nitrospiraceae</taxon>
        <taxon>Nitrospira</taxon>
    </lineage>
</organism>
<sequence length="320" mass="35636">MIKFRRIFQDLYKRGLENCQIDFVMLPYLDYCTYAFAILGSPFAKTPWAGLVMRAGFHHSACGVKAPPGSLDSVKERLFFRLLRNSFLQALFTIDVTLKEYTENLSLLQGSRLVFIPDSTETKRSMSREQARQELGISKHGFIVLVYGALSLRKGIEVLIRAMEDRSFPSEGCLLLAGKQDEEVEKFLLSPLANNLKMSGRIHQMNRYLSVDEENMVFSAADVVWLGYQGHYHMSGVLVQAGVMGLPVIASDEGLIGFLTERFSSGIVVTASNATAIATAIGELSRNVNIAQQYGENGRLAYASHNLENFSRILVESVEG</sequence>
<dbReference type="PANTHER" id="PTHR12526">
    <property type="entry name" value="GLYCOSYLTRANSFERASE"/>
    <property type="match status" value="1"/>
</dbReference>
<dbReference type="AlphaFoldDB" id="A0AA96JYG4"/>
<dbReference type="SUPFAM" id="SSF53756">
    <property type="entry name" value="UDP-Glycosyltransferase/glycogen phosphorylase"/>
    <property type="match status" value="1"/>
</dbReference>
<dbReference type="InterPro" id="IPR001296">
    <property type="entry name" value="Glyco_trans_1"/>
</dbReference>
<name>A0AA96JYG4_9BACT</name>
<reference evidence="2 3" key="1">
    <citation type="submission" date="2023-01" db="EMBL/GenBank/DDBJ databases">
        <title>Cultivation and genomic characterization of new, ubiquitous marine nitrite-oxidizing bacteria from the Nitrospirales.</title>
        <authorList>
            <person name="Mueller A.J."/>
            <person name="Daebeler A."/>
            <person name="Herbold C.W."/>
            <person name="Kirkegaard R.H."/>
            <person name="Daims H."/>
        </authorList>
    </citation>
    <scope>NUCLEOTIDE SEQUENCE [LARGE SCALE GENOMIC DNA]</scope>
    <source>
        <strain evidence="2 3">DK</strain>
    </source>
</reference>
<gene>
    <name evidence="2" type="ORF">PQG83_10090</name>
</gene>
<dbReference type="GO" id="GO:0016757">
    <property type="term" value="F:glycosyltransferase activity"/>
    <property type="evidence" value="ECO:0007669"/>
    <property type="project" value="InterPro"/>
</dbReference>
<accession>A0AA96JYG4</accession>
<dbReference type="Proteomes" id="UP001302494">
    <property type="component" value="Chromosome"/>
</dbReference>
<protein>
    <submittedName>
        <fullName evidence="2">Glycosyltransferase</fullName>
    </submittedName>
</protein>
<feature type="domain" description="Glycosyl transferase family 1" evidence="1">
    <location>
        <begin position="128"/>
        <end position="299"/>
    </location>
</feature>
<dbReference type="Pfam" id="PF00534">
    <property type="entry name" value="Glycos_transf_1"/>
    <property type="match status" value="1"/>
</dbReference>
<evidence type="ECO:0000313" key="2">
    <source>
        <dbReference type="EMBL" id="WNM64080.1"/>
    </source>
</evidence>
<dbReference type="EMBL" id="CP116968">
    <property type="protein sequence ID" value="WNM64080.1"/>
    <property type="molecule type" value="Genomic_DNA"/>
</dbReference>
<proteinExistence type="predicted"/>
<keyword evidence="3" id="KW-1185">Reference proteome</keyword>
<evidence type="ECO:0000313" key="3">
    <source>
        <dbReference type="Proteomes" id="UP001302494"/>
    </source>
</evidence>